<feature type="region of interest" description="Disordered" evidence="5">
    <location>
        <begin position="16"/>
        <end position="35"/>
    </location>
</feature>
<dbReference type="AlphaFoldDB" id="A0A9W8JC97"/>
<keyword evidence="8" id="KW-1185">Reference proteome</keyword>
<evidence type="ECO:0000256" key="6">
    <source>
        <dbReference type="SAM" id="Phobius"/>
    </source>
</evidence>
<keyword evidence="3 6" id="KW-1133">Transmembrane helix</keyword>
<name>A0A9W8JC97_9AGAR</name>
<evidence type="ECO:0000256" key="3">
    <source>
        <dbReference type="ARBA" id="ARBA00022989"/>
    </source>
</evidence>
<keyword evidence="4 6" id="KW-0472">Membrane</keyword>
<evidence type="ECO:0000256" key="2">
    <source>
        <dbReference type="ARBA" id="ARBA00022692"/>
    </source>
</evidence>
<proteinExistence type="predicted"/>
<comment type="caution">
    <text evidence="7">The sequence shown here is derived from an EMBL/GenBank/DDBJ whole genome shotgun (WGS) entry which is preliminary data.</text>
</comment>
<evidence type="ECO:0000313" key="8">
    <source>
        <dbReference type="Proteomes" id="UP001140091"/>
    </source>
</evidence>
<comment type="subcellular location">
    <subcellularLocation>
        <location evidence="1">Membrane</location>
        <topology evidence="1">Single-pass membrane protein</topology>
    </subcellularLocation>
</comment>
<dbReference type="GO" id="GO:0071944">
    <property type="term" value="C:cell periphery"/>
    <property type="evidence" value="ECO:0007669"/>
    <property type="project" value="UniProtKB-ARBA"/>
</dbReference>
<feature type="compositionally biased region" description="Pro residues" evidence="5">
    <location>
        <begin position="334"/>
        <end position="343"/>
    </location>
</feature>
<protein>
    <submittedName>
        <fullName evidence="7">Uncharacterized protein</fullName>
    </submittedName>
</protein>
<dbReference type="Proteomes" id="UP001140091">
    <property type="component" value="Unassembled WGS sequence"/>
</dbReference>
<gene>
    <name evidence="7" type="ORF">H1R20_g3927</name>
</gene>
<feature type="compositionally biased region" description="Polar residues" evidence="5">
    <location>
        <begin position="395"/>
        <end position="407"/>
    </location>
</feature>
<dbReference type="PANTHER" id="PTHR15549">
    <property type="entry name" value="PAIRED IMMUNOGLOBULIN-LIKE TYPE 2 RECEPTOR"/>
    <property type="match status" value="1"/>
</dbReference>
<evidence type="ECO:0000256" key="4">
    <source>
        <dbReference type="ARBA" id="ARBA00023136"/>
    </source>
</evidence>
<reference evidence="7" key="1">
    <citation type="submission" date="2022-06" db="EMBL/GenBank/DDBJ databases">
        <title>Genome Sequence of Candolleomyces eurysporus.</title>
        <authorList>
            <person name="Buettner E."/>
        </authorList>
    </citation>
    <scope>NUCLEOTIDE SEQUENCE</scope>
    <source>
        <strain evidence="7">VTCC 930004</strain>
    </source>
</reference>
<dbReference type="EMBL" id="JANBPK010000749">
    <property type="protein sequence ID" value="KAJ2933191.1"/>
    <property type="molecule type" value="Genomic_DNA"/>
</dbReference>
<dbReference type="PANTHER" id="PTHR15549:SF26">
    <property type="entry name" value="AXIAL BUDDING PATTERN PROTEIN 2-RELATED"/>
    <property type="match status" value="1"/>
</dbReference>
<dbReference type="InterPro" id="IPR051694">
    <property type="entry name" value="Immunoregulatory_rcpt-like"/>
</dbReference>
<feature type="compositionally biased region" description="Low complexity" evidence="5">
    <location>
        <begin position="16"/>
        <end position="25"/>
    </location>
</feature>
<evidence type="ECO:0000313" key="7">
    <source>
        <dbReference type="EMBL" id="KAJ2933191.1"/>
    </source>
</evidence>
<feature type="compositionally biased region" description="Basic and acidic residues" evidence="5">
    <location>
        <begin position="259"/>
        <end position="271"/>
    </location>
</feature>
<dbReference type="OrthoDB" id="3266934at2759"/>
<feature type="region of interest" description="Disordered" evidence="5">
    <location>
        <begin position="92"/>
        <end position="121"/>
    </location>
</feature>
<organism evidence="7 8">
    <name type="scientific">Candolleomyces eurysporus</name>
    <dbReference type="NCBI Taxonomy" id="2828524"/>
    <lineage>
        <taxon>Eukaryota</taxon>
        <taxon>Fungi</taxon>
        <taxon>Dikarya</taxon>
        <taxon>Basidiomycota</taxon>
        <taxon>Agaricomycotina</taxon>
        <taxon>Agaricomycetes</taxon>
        <taxon>Agaricomycetidae</taxon>
        <taxon>Agaricales</taxon>
        <taxon>Agaricineae</taxon>
        <taxon>Psathyrellaceae</taxon>
        <taxon>Candolleomyces</taxon>
    </lineage>
</organism>
<feature type="region of interest" description="Disordered" evidence="5">
    <location>
        <begin position="430"/>
        <end position="449"/>
    </location>
</feature>
<evidence type="ECO:0000256" key="1">
    <source>
        <dbReference type="ARBA" id="ARBA00004167"/>
    </source>
</evidence>
<dbReference type="GO" id="GO:0016020">
    <property type="term" value="C:membrane"/>
    <property type="evidence" value="ECO:0007669"/>
    <property type="project" value="UniProtKB-SubCell"/>
</dbReference>
<feature type="compositionally biased region" description="Low complexity" evidence="5">
    <location>
        <begin position="309"/>
        <end position="320"/>
    </location>
</feature>
<accession>A0A9W8JC97</accession>
<feature type="non-terminal residue" evidence="7">
    <location>
        <position position="481"/>
    </location>
</feature>
<feature type="compositionally biased region" description="Basic residues" evidence="5">
    <location>
        <begin position="350"/>
        <end position="362"/>
    </location>
</feature>
<feature type="transmembrane region" description="Helical" evidence="6">
    <location>
        <begin position="131"/>
        <end position="151"/>
    </location>
</feature>
<sequence length="481" mass="50981">MTLSITNVGVAQVTVPPVDSTTSTSTPPPVTNVRRQATPATVDMVISTKVNPDTLTFRWPSVNLTSGTYQLRASIASQNFVSRSTSFNIRQGPDTSCLQSGSTATTGTPSNTGINAPSPVSTTSKSINTGAIIGIVLGVLALLIAVFLAYLRIRVKGKKRFGFSKGGGSRKWNGLSSVDSRNALNNHDVNPPLASAKRRNYSRGSSLGTVVASHSKEAIGGGVSEEKVGSTNYSRKNSIASYDDSHAMALSTLPTLHHRDRDDVYSPRHQDPYPPAAVASVGRRASVDRKSARSRSQPYLDPIESDTNTVSRSSSVGGTSFTHTPGGPSEFYPPSNPSSPTPPLNDEAKKARRQSSGRKRKPVPAYDPNDQIPSLPNPTPQSPAPMDYEFGYDRSSPSHQSHATTPDMTAHSPAHTTTTLGHYTTRNNAATAQSAAEDGSEMLGHKSSFGPAGVEGKALHYLMPDLPMSAQMGSASSHSQR</sequence>
<feature type="region of interest" description="Disordered" evidence="5">
    <location>
        <begin position="259"/>
        <end position="420"/>
    </location>
</feature>
<evidence type="ECO:0000256" key="5">
    <source>
        <dbReference type="SAM" id="MobiDB-lite"/>
    </source>
</evidence>
<keyword evidence="2 6" id="KW-0812">Transmembrane</keyword>